<name>A0AC35TWF4_9BILA</name>
<sequence length="746" mass="86689">MGNKQSTDKKGSKKVAMPHKGHYTYPNVLTRTYYRSYNNIHNKMYPIHPVVFTSATLSLHYYLMKHGADFFKTKLTILNEVPYISQLKFFVTSLTLTSTSVFLLRKLLKHTYYSYKQFLFEPPKQASLKTKAWGLVNYLLTFYKPKFNDCDKLLPNLPVPHLETTCTEYLDSIKPVVSELEYYQAKAMVMEFLLKEGPRIQKYCHLYSFFVDNYVTSFWEQYAYLYSREPLLINSSVAYADIQGHIPCNQARRAAHGLHHEAKSMLALDRQDLEAMGSGLLCMNHYHKNFCTVRVPGETLDHIVKYEMTKHVIIIHQGLFYKVDLFEENGEVKAIEDLYEIMVDILLQKVEDATEFERNVAAFTTDRRDTWCKNRKKFFLDNEVNGRNLKLIESAIMIMSLDDMEDIKNDHETTERMLLKNLTGAGNDKWVDKTMNAATFKNGRFGGTLEHSVEDASEYNHLFENYVAIDLFNTKYPSEVEDIYARKEKRGLHRVERIKFDITKEMEPEIDRCMNYHVKAAANVDLKCLFFEDWGKGLIKKCLISPNGFLQMAIQLAYFKDQGQFTLTYEAASTRFFQNARTETLRTVSEESCAFVRAMMDETVTKETKINLLRVATEKHTLKNKQCMVGNGLDRHLFVLYVLSQGLSINSPFLNYYISKKWPLSTSQPPKMTSLYNEDKDPGTIWNAGCFGAVDKEGYGVIYRFEGNGKIMIHVTSYKDCEKTDSQRFKCLIEESIKEMIKIFEN</sequence>
<dbReference type="WBParaSite" id="RSKR_0000482400.1">
    <property type="protein sequence ID" value="RSKR_0000482400.1"/>
    <property type="gene ID" value="RSKR_0000482400"/>
</dbReference>
<accession>A0AC35TWF4</accession>
<evidence type="ECO:0000313" key="1">
    <source>
        <dbReference type="Proteomes" id="UP000095286"/>
    </source>
</evidence>
<proteinExistence type="predicted"/>
<protein>
    <submittedName>
        <fullName evidence="2">Carn_acyltransf domain-containing protein</fullName>
    </submittedName>
</protein>
<evidence type="ECO:0000313" key="2">
    <source>
        <dbReference type="WBParaSite" id="RSKR_0000482400.1"/>
    </source>
</evidence>
<reference evidence="2" key="1">
    <citation type="submission" date="2016-11" db="UniProtKB">
        <authorList>
            <consortium name="WormBaseParasite"/>
        </authorList>
    </citation>
    <scope>IDENTIFICATION</scope>
    <source>
        <strain evidence="2">KR3021</strain>
    </source>
</reference>
<organism evidence="1 2">
    <name type="scientific">Rhabditophanes sp. KR3021</name>
    <dbReference type="NCBI Taxonomy" id="114890"/>
    <lineage>
        <taxon>Eukaryota</taxon>
        <taxon>Metazoa</taxon>
        <taxon>Ecdysozoa</taxon>
        <taxon>Nematoda</taxon>
        <taxon>Chromadorea</taxon>
        <taxon>Rhabditida</taxon>
        <taxon>Tylenchina</taxon>
        <taxon>Panagrolaimomorpha</taxon>
        <taxon>Strongyloidoidea</taxon>
        <taxon>Alloionematidae</taxon>
        <taxon>Rhabditophanes</taxon>
    </lineage>
</organism>
<dbReference type="Proteomes" id="UP000095286">
    <property type="component" value="Unplaced"/>
</dbReference>